<name>A0A371FWS4_MUCPR</name>
<reference evidence="1" key="1">
    <citation type="submission" date="2018-05" db="EMBL/GenBank/DDBJ databases">
        <title>Draft genome of Mucuna pruriens seed.</title>
        <authorList>
            <person name="Nnadi N.E."/>
            <person name="Vos R."/>
            <person name="Hasami M.H."/>
            <person name="Devisetty U.K."/>
            <person name="Aguiy J.C."/>
        </authorList>
    </citation>
    <scope>NUCLEOTIDE SEQUENCE [LARGE SCALE GENOMIC DNA]</scope>
    <source>
        <strain evidence="1">JCA_2017</strain>
    </source>
</reference>
<organism evidence="1 2">
    <name type="scientific">Mucuna pruriens</name>
    <name type="common">Velvet bean</name>
    <name type="synonym">Dolichos pruriens</name>
    <dbReference type="NCBI Taxonomy" id="157652"/>
    <lineage>
        <taxon>Eukaryota</taxon>
        <taxon>Viridiplantae</taxon>
        <taxon>Streptophyta</taxon>
        <taxon>Embryophyta</taxon>
        <taxon>Tracheophyta</taxon>
        <taxon>Spermatophyta</taxon>
        <taxon>Magnoliopsida</taxon>
        <taxon>eudicotyledons</taxon>
        <taxon>Gunneridae</taxon>
        <taxon>Pentapetalae</taxon>
        <taxon>rosids</taxon>
        <taxon>fabids</taxon>
        <taxon>Fabales</taxon>
        <taxon>Fabaceae</taxon>
        <taxon>Papilionoideae</taxon>
        <taxon>50 kb inversion clade</taxon>
        <taxon>NPAAA clade</taxon>
        <taxon>indigoferoid/millettioid clade</taxon>
        <taxon>Phaseoleae</taxon>
        <taxon>Mucuna</taxon>
    </lineage>
</organism>
<dbReference type="AlphaFoldDB" id="A0A371FWS4"/>
<dbReference type="Proteomes" id="UP000257109">
    <property type="component" value="Unassembled WGS sequence"/>
</dbReference>
<evidence type="ECO:0000313" key="1">
    <source>
        <dbReference type="EMBL" id="RDX82503.1"/>
    </source>
</evidence>
<gene>
    <name evidence="1" type="ORF">CR513_36699</name>
</gene>
<keyword evidence="2" id="KW-1185">Reference proteome</keyword>
<feature type="non-terminal residue" evidence="1">
    <location>
        <position position="1"/>
    </location>
</feature>
<protein>
    <submittedName>
        <fullName evidence="1">Uncharacterized protein</fullName>
    </submittedName>
</protein>
<accession>A0A371FWS4</accession>
<sequence length="144" mass="16770">MMQIIEQWREERAQMKLDDARVLAPWDWRMFELIKQAMESVNIQRIEELPYELTKEYTGERVIQPNSHPSFTGPLATMHIENLDEERFDKNSVTSIKSLSVYTGVALTNSSKGVGHSKDQSNVHNILINHTYFVNANQENIYSR</sequence>
<dbReference type="EMBL" id="QJKJ01007623">
    <property type="protein sequence ID" value="RDX82503.1"/>
    <property type="molecule type" value="Genomic_DNA"/>
</dbReference>
<comment type="caution">
    <text evidence="1">The sequence shown here is derived from an EMBL/GenBank/DDBJ whole genome shotgun (WGS) entry which is preliminary data.</text>
</comment>
<evidence type="ECO:0000313" key="2">
    <source>
        <dbReference type="Proteomes" id="UP000257109"/>
    </source>
</evidence>
<proteinExistence type="predicted"/>